<evidence type="ECO:0000313" key="10">
    <source>
        <dbReference type="Proteomes" id="UP001596540"/>
    </source>
</evidence>
<feature type="transmembrane region" description="Helical" evidence="7">
    <location>
        <begin position="255"/>
        <end position="275"/>
    </location>
</feature>
<feature type="compositionally biased region" description="Basic and acidic residues" evidence="6">
    <location>
        <begin position="209"/>
        <end position="219"/>
    </location>
</feature>
<feature type="transmembrane region" description="Helical" evidence="7">
    <location>
        <begin position="57"/>
        <end position="82"/>
    </location>
</feature>
<keyword evidence="4 7" id="KW-1133">Transmembrane helix</keyword>
<protein>
    <submittedName>
        <fullName evidence="9">PspC domain-containing protein</fullName>
    </submittedName>
</protein>
<sequence>MQQDDNPGGGARQGTPRPAAGSASDRGVERELRRDDADGVLTGVCAGLGTYTGTDPILWRVGFTTTALAGGTGLWLYIAAWIMMRDAGGGPAMIEQLLNRRLVAKAVLAVLGVGLAAATALSLVGGFSWGTLVLATPLILGLLAAHNRGVDLRSALRDLPAWLRSREPAPTAPAPPPSPTYYNPAQPWATAPSGPIDLAVVARAPGTGADREADGRGTDEGDGEEPGPGGPPAPGSDAGGRNRNSRKRSGRRRGFPLLVVVLWAAAAGLVTLLALEGGDAWAALLAPRSGAVYLGGTLLLIGALLVVGAWAGRVGGLIAVGTLVVLALVVIVSVDVSALRLGAASWRPTSAAEAARPYHLPVGSAELDLTELPLRQGDEVSVRANVGLGELRVLAPATARVSVNGWAGVGEVEVGTVRRSGVRVAVHEILEAVPPEGGRAGGVTASPRPGPAGDPPVLVLTLTSHGGEVEVRHVSA</sequence>
<evidence type="ECO:0000256" key="4">
    <source>
        <dbReference type="ARBA" id="ARBA00022989"/>
    </source>
</evidence>
<feature type="compositionally biased region" description="Pro residues" evidence="6">
    <location>
        <begin position="170"/>
        <end position="179"/>
    </location>
</feature>
<dbReference type="Pfam" id="PF04024">
    <property type="entry name" value="PspC"/>
    <property type="match status" value="1"/>
</dbReference>
<proteinExistence type="predicted"/>
<dbReference type="InterPro" id="IPR052027">
    <property type="entry name" value="PspC"/>
</dbReference>
<evidence type="ECO:0000256" key="7">
    <source>
        <dbReference type="SAM" id="Phobius"/>
    </source>
</evidence>
<feature type="region of interest" description="Disordered" evidence="6">
    <location>
        <begin position="207"/>
        <end position="249"/>
    </location>
</feature>
<evidence type="ECO:0000256" key="6">
    <source>
        <dbReference type="SAM" id="MobiDB-lite"/>
    </source>
</evidence>
<feature type="transmembrane region" description="Helical" evidence="7">
    <location>
        <begin position="102"/>
        <end position="121"/>
    </location>
</feature>
<feature type="transmembrane region" description="Helical" evidence="7">
    <location>
        <begin position="127"/>
        <end position="145"/>
    </location>
</feature>
<feature type="transmembrane region" description="Helical" evidence="7">
    <location>
        <begin position="290"/>
        <end position="310"/>
    </location>
</feature>
<dbReference type="PANTHER" id="PTHR33885:SF3">
    <property type="entry name" value="PHAGE SHOCK PROTEIN C"/>
    <property type="match status" value="1"/>
</dbReference>
<keyword evidence="10" id="KW-1185">Reference proteome</keyword>
<evidence type="ECO:0000256" key="2">
    <source>
        <dbReference type="ARBA" id="ARBA00022475"/>
    </source>
</evidence>
<dbReference type="EMBL" id="JBHTBH010000007">
    <property type="protein sequence ID" value="MFC7329441.1"/>
    <property type="molecule type" value="Genomic_DNA"/>
</dbReference>
<feature type="transmembrane region" description="Helical" evidence="7">
    <location>
        <begin position="317"/>
        <end position="339"/>
    </location>
</feature>
<comment type="caution">
    <text evidence="9">The sequence shown here is derived from an EMBL/GenBank/DDBJ whole genome shotgun (WGS) entry which is preliminary data.</text>
</comment>
<evidence type="ECO:0000256" key="5">
    <source>
        <dbReference type="ARBA" id="ARBA00023136"/>
    </source>
</evidence>
<dbReference type="InterPro" id="IPR007168">
    <property type="entry name" value="Phageshock_PspC_N"/>
</dbReference>
<feature type="region of interest" description="Disordered" evidence="6">
    <location>
        <begin position="167"/>
        <end position="187"/>
    </location>
</feature>
<dbReference type="RefSeq" id="WP_379872077.1">
    <property type="nucleotide sequence ID" value="NZ_JBHTBH010000007.1"/>
</dbReference>
<dbReference type="Proteomes" id="UP001596540">
    <property type="component" value="Unassembled WGS sequence"/>
</dbReference>
<evidence type="ECO:0000256" key="1">
    <source>
        <dbReference type="ARBA" id="ARBA00004162"/>
    </source>
</evidence>
<keyword evidence="2" id="KW-1003">Cell membrane</keyword>
<gene>
    <name evidence="9" type="ORF">ACFQRF_17045</name>
</gene>
<dbReference type="PANTHER" id="PTHR33885">
    <property type="entry name" value="PHAGE SHOCK PROTEIN C"/>
    <property type="match status" value="1"/>
</dbReference>
<feature type="region of interest" description="Disordered" evidence="6">
    <location>
        <begin position="1"/>
        <end position="32"/>
    </location>
</feature>
<evidence type="ECO:0000259" key="8">
    <source>
        <dbReference type="Pfam" id="PF04024"/>
    </source>
</evidence>
<name>A0ABW2KJP9_9ACTN</name>
<keyword evidence="3 7" id="KW-0812">Transmembrane</keyword>
<reference evidence="10" key="1">
    <citation type="journal article" date="2019" name="Int. J. Syst. Evol. Microbiol.">
        <title>The Global Catalogue of Microorganisms (GCM) 10K type strain sequencing project: providing services to taxonomists for standard genome sequencing and annotation.</title>
        <authorList>
            <consortium name="The Broad Institute Genomics Platform"/>
            <consortium name="The Broad Institute Genome Sequencing Center for Infectious Disease"/>
            <person name="Wu L."/>
            <person name="Ma J."/>
        </authorList>
    </citation>
    <scope>NUCLEOTIDE SEQUENCE [LARGE SCALE GENOMIC DNA]</scope>
    <source>
        <strain evidence="10">CGMCC 4.7382</strain>
    </source>
</reference>
<feature type="domain" description="Phage shock protein PspC N-terminal" evidence="8">
    <location>
        <begin position="31"/>
        <end position="86"/>
    </location>
</feature>
<evidence type="ECO:0000313" key="9">
    <source>
        <dbReference type="EMBL" id="MFC7329441.1"/>
    </source>
</evidence>
<organism evidence="9 10">
    <name type="scientific">Marinactinospora rubrisoli</name>
    <dbReference type="NCBI Taxonomy" id="2715399"/>
    <lineage>
        <taxon>Bacteria</taxon>
        <taxon>Bacillati</taxon>
        <taxon>Actinomycetota</taxon>
        <taxon>Actinomycetes</taxon>
        <taxon>Streptosporangiales</taxon>
        <taxon>Nocardiopsidaceae</taxon>
        <taxon>Marinactinospora</taxon>
    </lineage>
</organism>
<accession>A0ABW2KJP9</accession>
<keyword evidence="5 7" id="KW-0472">Membrane</keyword>
<comment type="subcellular location">
    <subcellularLocation>
        <location evidence="1">Cell membrane</location>
        <topology evidence="1">Single-pass membrane protein</topology>
    </subcellularLocation>
</comment>
<evidence type="ECO:0000256" key="3">
    <source>
        <dbReference type="ARBA" id="ARBA00022692"/>
    </source>
</evidence>